<evidence type="ECO:0000256" key="9">
    <source>
        <dbReference type="SAM" id="MobiDB-lite"/>
    </source>
</evidence>
<keyword evidence="13" id="KW-1185">Reference proteome</keyword>
<evidence type="ECO:0000256" key="4">
    <source>
        <dbReference type="ARBA" id="ARBA00022989"/>
    </source>
</evidence>
<comment type="caution">
    <text evidence="12">The sequence shown here is derived from an EMBL/GenBank/DDBJ whole genome shotgun (WGS) entry which is preliminary data.</text>
</comment>
<evidence type="ECO:0000256" key="1">
    <source>
        <dbReference type="ARBA" id="ARBA00004651"/>
    </source>
</evidence>
<feature type="transmembrane region" description="Helical" evidence="10">
    <location>
        <begin position="195"/>
        <end position="214"/>
    </location>
</feature>
<organism evidence="12 13">
    <name type="scientific">Coptotermes formosanus</name>
    <name type="common">Formosan subterranean termite</name>
    <dbReference type="NCBI Taxonomy" id="36987"/>
    <lineage>
        <taxon>Eukaryota</taxon>
        <taxon>Metazoa</taxon>
        <taxon>Ecdysozoa</taxon>
        <taxon>Arthropoda</taxon>
        <taxon>Hexapoda</taxon>
        <taxon>Insecta</taxon>
        <taxon>Pterygota</taxon>
        <taxon>Neoptera</taxon>
        <taxon>Polyneoptera</taxon>
        <taxon>Dictyoptera</taxon>
        <taxon>Blattodea</taxon>
        <taxon>Blattoidea</taxon>
        <taxon>Termitoidae</taxon>
        <taxon>Rhinotermitidae</taxon>
        <taxon>Coptotermes</taxon>
    </lineage>
</organism>
<dbReference type="FunFam" id="1.20.1250.20:FF:000055">
    <property type="entry name" value="Facilitated trehalose transporter Tret1-2 homolog"/>
    <property type="match status" value="1"/>
</dbReference>
<dbReference type="InParanoid" id="A0A6L2PQ55"/>
<dbReference type="AlphaFoldDB" id="A0A6L2PQ55"/>
<feature type="region of interest" description="Disordered" evidence="9">
    <location>
        <begin position="589"/>
        <end position="612"/>
    </location>
</feature>
<dbReference type="Pfam" id="PF00083">
    <property type="entry name" value="Sugar_tr"/>
    <property type="match status" value="1"/>
</dbReference>
<evidence type="ECO:0000256" key="6">
    <source>
        <dbReference type="ARBA" id="ARBA00023180"/>
    </source>
</evidence>
<dbReference type="PANTHER" id="PTHR48021">
    <property type="match status" value="1"/>
</dbReference>
<dbReference type="SUPFAM" id="SSF103473">
    <property type="entry name" value="MFS general substrate transporter"/>
    <property type="match status" value="1"/>
</dbReference>
<dbReference type="InterPro" id="IPR044775">
    <property type="entry name" value="MFS_ERD6/Tret1-like"/>
</dbReference>
<dbReference type="OrthoDB" id="6612291at2759"/>
<dbReference type="GO" id="GO:0051119">
    <property type="term" value="F:sugar transmembrane transporter activity"/>
    <property type="evidence" value="ECO:0007669"/>
    <property type="project" value="InterPro"/>
</dbReference>
<dbReference type="PROSITE" id="PS00217">
    <property type="entry name" value="SUGAR_TRANSPORT_2"/>
    <property type="match status" value="1"/>
</dbReference>
<feature type="transmembrane region" description="Helical" evidence="10">
    <location>
        <begin position="253"/>
        <end position="274"/>
    </location>
</feature>
<protein>
    <recommendedName>
        <fullName evidence="11">Major facilitator superfamily (MFS) profile domain-containing protein</fullName>
    </recommendedName>
</protein>
<keyword evidence="2" id="KW-1003">Cell membrane</keyword>
<feature type="transmembrane region" description="Helical" evidence="10">
    <location>
        <begin position="280"/>
        <end position="298"/>
    </location>
</feature>
<proteinExistence type="inferred from homology"/>
<sequence length="650" mass="71463">MRHTVTATLYLIVHNNGVTEEANGSLKCVSTAVCGSVIYCTMFSERTQQQYTLTYVVRPAVITEAHVSLGVRCYLRWRLCDVLFCKERAPDGPNEEDAILRHFNSVAFSGGEGVREEQDIQNQLLLAMAASLGYMTTGLVRGFSSPGVPSMQEISPHLVPDDSAVSWISSIPPSGAFMGSLCAGPLMQLLGRRRTLMLSSPLWVLGWCLIALAQNYKMMLFARMFTGFCVGLVTPSAAVYVSECSYAEIRGLLGSLPALFMAGGILLSYTMGAWLPWNQLAWASAVFPALLLFVMIPLPESPAWLLSKGHIADAEKSLKWLHHQHHQPHAQNERIPVELQQTSVYAITSESAQNTVTSNEKLDSGFSSKELFRRPVLVPFALTFMLLIFQQVSGIDAIIFYTVSIFHSAGSQIDDHLATILVGLVQLIANFVSLFIVDRAGRRPLLIASGALMCVALTALGTHFHLQEHGMNQGLGLLPLVSLMVFMIGFSIGYCSIPFLLMGELIPQRQRSFLSSIAGSLNLGIMFIVIKTYHDLKNSMGEDGTFWLYSAVCFCSCLFVYFLVPETKGKSLTEIEEFFELTQVSKRSNNKNKKGEQHASEPETTMTTTVATSKIPSTHASSNLTVIPREQNKSVPSVLGKISVITDYVN</sequence>
<dbReference type="PROSITE" id="PS00216">
    <property type="entry name" value="SUGAR_TRANSPORT_1"/>
    <property type="match status" value="1"/>
</dbReference>
<evidence type="ECO:0000256" key="3">
    <source>
        <dbReference type="ARBA" id="ARBA00022692"/>
    </source>
</evidence>
<comment type="subcellular location">
    <subcellularLocation>
        <location evidence="1">Cell membrane</location>
        <topology evidence="1">Multi-pass membrane protein</topology>
    </subcellularLocation>
</comment>
<evidence type="ECO:0000256" key="10">
    <source>
        <dbReference type="SAM" id="Phobius"/>
    </source>
</evidence>
<dbReference type="InterPro" id="IPR050549">
    <property type="entry name" value="MFS_Trehalose_Transporter"/>
</dbReference>
<dbReference type="InterPro" id="IPR005828">
    <property type="entry name" value="MFS_sugar_transport-like"/>
</dbReference>
<evidence type="ECO:0000256" key="8">
    <source>
        <dbReference type="RuleBase" id="RU003346"/>
    </source>
</evidence>
<dbReference type="Gene3D" id="1.20.1250.20">
    <property type="entry name" value="MFS general substrate transporter like domains"/>
    <property type="match status" value="1"/>
</dbReference>
<dbReference type="NCBIfam" id="TIGR00879">
    <property type="entry name" value="SP"/>
    <property type="match status" value="1"/>
</dbReference>
<evidence type="ECO:0000259" key="11">
    <source>
        <dbReference type="PROSITE" id="PS50850"/>
    </source>
</evidence>
<keyword evidence="4 10" id="KW-1133">Transmembrane helix</keyword>
<feature type="domain" description="Major facilitator superfamily (MFS) profile" evidence="11">
    <location>
        <begin position="126"/>
        <end position="568"/>
    </location>
</feature>
<dbReference type="GO" id="GO:0005886">
    <property type="term" value="C:plasma membrane"/>
    <property type="evidence" value="ECO:0007669"/>
    <property type="project" value="UniProtKB-SubCell"/>
</dbReference>
<name>A0A6L2PQ55_COPFO</name>
<dbReference type="PROSITE" id="PS50850">
    <property type="entry name" value="MFS"/>
    <property type="match status" value="1"/>
</dbReference>
<evidence type="ECO:0000256" key="7">
    <source>
        <dbReference type="ARBA" id="ARBA00024348"/>
    </source>
</evidence>
<evidence type="ECO:0000313" key="13">
    <source>
        <dbReference type="Proteomes" id="UP000502823"/>
    </source>
</evidence>
<feature type="transmembrane region" description="Helical" evidence="10">
    <location>
        <begin position="513"/>
        <end position="534"/>
    </location>
</feature>
<feature type="transmembrane region" description="Helical" evidence="10">
    <location>
        <begin position="546"/>
        <end position="564"/>
    </location>
</feature>
<evidence type="ECO:0000256" key="2">
    <source>
        <dbReference type="ARBA" id="ARBA00022475"/>
    </source>
</evidence>
<feature type="transmembrane region" description="Helical" evidence="10">
    <location>
        <begin position="220"/>
        <end position="241"/>
    </location>
</feature>
<dbReference type="InterPro" id="IPR036259">
    <property type="entry name" value="MFS_trans_sf"/>
</dbReference>
<dbReference type="InterPro" id="IPR005829">
    <property type="entry name" value="Sugar_transporter_CS"/>
</dbReference>
<keyword evidence="6" id="KW-0325">Glycoprotein</keyword>
<accession>A0A6L2PQ55</accession>
<dbReference type="InterPro" id="IPR003663">
    <property type="entry name" value="Sugar/inositol_transpt"/>
</dbReference>
<dbReference type="EMBL" id="BLKM01000450">
    <property type="protein sequence ID" value="GFG33690.1"/>
    <property type="molecule type" value="Genomic_DNA"/>
</dbReference>
<keyword evidence="8" id="KW-0813">Transport</keyword>
<comment type="similarity">
    <text evidence="7">Belongs to the major facilitator superfamily. Sugar transporter (TC 2.A.1.1) family. Trehalose transporter subfamily.</text>
</comment>
<reference evidence="13" key="1">
    <citation type="submission" date="2020-01" db="EMBL/GenBank/DDBJ databases">
        <title>Draft genome sequence of the Termite Coptotermes fromosanus.</title>
        <authorList>
            <person name="Itakura S."/>
            <person name="Yosikawa Y."/>
            <person name="Umezawa K."/>
        </authorList>
    </citation>
    <scope>NUCLEOTIDE SEQUENCE [LARGE SCALE GENOMIC DNA]</scope>
</reference>
<feature type="transmembrane region" description="Helical" evidence="10">
    <location>
        <begin position="444"/>
        <end position="466"/>
    </location>
</feature>
<feature type="transmembrane region" description="Helical" evidence="10">
    <location>
        <begin position="416"/>
        <end position="437"/>
    </location>
</feature>
<dbReference type="Proteomes" id="UP000502823">
    <property type="component" value="Unassembled WGS sequence"/>
</dbReference>
<dbReference type="PRINTS" id="PR00171">
    <property type="entry name" value="SUGRTRNSPORT"/>
</dbReference>
<dbReference type="CDD" id="cd17358">
    <property type="entry name" value="MFS_GLUT6_8_Class3_like"/>
    <property type="match status" value="1"/>
</dbReference>
<dbReference type="InterPro" id="IPR020846">
    <property type="entry name" value="MFS_dom"/>
</dbReference>
<feature type="transmembrane region" description="Helical" evidence="10">
    <location>
        <begin position="478"/>
        <end position="501"/>
    </location>
</feature>
<keyword evidence="3 10" id="KW-0812">Transmembrane</keyword>
<evidence type="ECO:0000256" key="5">
    <source>
        <dbReference type="ARBA" id="ARBA00023136"/>
    </source>
</evidence>
<dbReference type="PANTHER" id="PTHR48021:SF96">
    <property type="entry name" value="FACILITATED TREHALOSE TRANSPORTER TRET1-1-RELATED"/>
    <property type="match status" value="1"/>
</dbReference>
<evidence type="ECO:0000313" key="12">
    <source>
        <dbReference type="EMBL" id="GFG33690.1"/>
    </source>
</evidence>
<feature type="transmembrane region" description="Helical" evidence="10">
    <location>
        <begin position="376"/>
        <end position="404"/>
    </location>
</feature>
<gene>
    <name evidence="12" type="ORF">Cfor_02435</name>
</gene>
<keyword evidence="5 10" id="KW-0472">Membrane</keyword>